<protein>
    <submittedName>
        <fullName evidence="1">RteC protein</fullName>
    </submittedName>
</protein>
<dbReference type="OrthoDB" id="790983at2"/>
<dbReference type="Pfam" id="PF09357">
    <property type="entry name" value="RteC"/>
    <property type="match status" value="1"/>
</dbReference>
<organism evidence="1 2">
    <name type="scientific">Pedobacter rhizosphaerae</name>
    <dbReference type="NCBI Taxonomy" id="390241"/>
    <lineage>
        <taxon>Bacteria</taxon>
        <taxon>Pseudomonadati</taxon>
        <taxon>Bacteroidota</taxon>
        <taxon>Sphingobacteriia</taxon>
        <taxon>Sphingobacteriales</taxon>
        <taxon>Sphingobacteriaceae</taxon>
        <taxon>Pedobacter</taxon>
    </lineage>
</organism>
<dbReference type="AlphaFoldDB" id="A0A1H9T0G9"/>
<name>A0A1H9T0G9_9SPHI</name>
<keyword evidence="2" id="KW-1185">Reference proteome</keyword>
<evidence type="ECO:0000313" key="2">
    <source>
        <dbReference type="Proteomes" id="UP000199572"/>
    </source>
</evidence>
<dbReference type="RefSeq" id="WP_090885968.1">
    <property type="nucleotide sequence ID" value="NZ_FOGG01000020.1"/>
</dbReference>
<dbReference type="InterPro" id="IPR018534">
    <property type="entry name" value="Tet_reg_excision_RteC"/>
</dbReference>
<evidence type="ECO:0000313" key="1">
    <source>
        <dbReference type="EMBL" id="SER90123.1"/>
    </source>
</evidence>
<dbReference type="Proteomes" id="UP000199572">
    <property type="component" value="Unassembled WGS sequence"/>
</dbReference>
<dbReference type="STRING" id="390241.SAMN04488023_12014"/>
<dbReference type="EMBL" id="FOGG01000020">
    <property type="protein sequence ID" value="SER90123.1"/>
    <property type="molecule type" value="Genomic_DNA"/>
</dbReference>
<proteinExistence type="predicted"/>
<reference evidence="1 2" key="1">
    <citation type="submission" date="2016-10" db="EMBL/GenBank/DDBJ databases">
        <authorList>
            <person name="de Groot N.N."/>
        </authorList>
    </citation>
    <scope>NUCLEOTIDE SEQUENCE [LARGE SCALE GENOMIC DNA]</scope>
    <source>
        <strain evidence="1 2">DSM 18610</strain>
    </source>
</reference>
<sequence length="296" mass="33752">MYLKFSEKLLAELDIRLESLAVQEFSDVARLKARTALIADAIGVLSDFVSEHPSEDSLEEILYYKTIYPRFKSLIVFETAYQYFLVDVPDSGLKAKKKYCLLKLREIARFFEQNSMHYDYFRLDGEMLDELFYTRNDAGNVLQPFVLAYEPFLGTPMAELVSSFVAFERLRNEILALLHALSGPASLSATVVDAAGSLQRQFKWTGEDIHLIELAHGIHLTGQVNNGAIGIVELFKIVGEFFGVNLRVPKRGFDDLKARKTMSKTAFLDMMKAAMLKKMEDDDAYDPEKLRRRNGF</sequence>
<accession>A0A1H9T0G9</accession>
<gene>
    <name evidence="1" type="ORF">SAMN04488023_12014</name>
</gene>